<evidence type="ECO:0000313" key="2">
    <source>
        <dbReference type="EMBL" id="GIG11138.1"/>
    </source>
</evidence>
<dbReference type="EMBL" id="BONI01000117">
    <property type="protein sequence ID" value="GIG11138.1"/>
    <property type="molecule type" value="Genomic_DNA"/>
</dbReference>
<gene>
    <name evidence="2" type="ORF">Cco03nite_78380</name>
</gene>
<sequence>MPSVALANPPSRPSRVFGRVRRDGPGGFPGGGSRPAEPPPVISPAEWPVLLSGRFGQGVSSSTVADHRCGAPVDMEVSVTESVARNAPESALPAGLAVSHQTALDIMGIAIVCYSVLIEQEEVRPSPDLQRVSQWERDLEAVAELRRTLDARDTERVRRLADEYAVLVRRLDRMIDDN</sequence>
<keyword evidence="3" id="KW-1185">Reference proteome</keyword>
<evidence type="ECO:0000256" key="1">
    <source>
        <dbReference type="SAM" id="MobiDB-lite"/>
    </source>
</evidence>
<name>A0A8J3KYP0_9ACTN</name>
<organism evidence="2 3">
    <name type="scientific">Catellatospora coxensis</name>
    <dbReference type="NCBI Taxonomy" id="310354"/>
    <lineage>
        <taxon>Bacteria</taxon>
        <taxon>Bacillati</taxon>
        <taxon>Actinomycetota</taxon>
        <taxon>Actinomycetes</taxon>
        <taxon>Micromonosporales</taxon>
        <taxon>Micromonosporaceae</taxon>
        <taxon>Catellatospora</taxon>
    </lineage>
</organism>
<comment type="caution">
    <text evidence="2">The sequence shown here is derived from an EMBL/GenBank/DDBJ whole genome shotgun (WGS) entry which is preliminary data.</text>
</comment>
<dbReference type="AlphaFoldDB" id="A0A8J3KYP0"/>
<dbReference type="Proteomes" id="UP000630887">
    <property type="component" value="Unassembled WGS sequence"/>
</dbReference>
<accession>A0A8J3KYP0</accession>
<evidence type="ECO:0000313" key="3">
    <source>
        <dbReference type="Proteomes" id="UP000630887"/>
    </source>
</evidence>
<protein>
    <submittedName>
        <fullName evidence="2">Uncharacterized protein</fullName>
    </submittedName>
</protein>
<proteinExistence type="predicted"/>
<feature type="region of interest" description="Disordered" evidence="1">
    <location>
        <begin position="1"/>
        <end position="43"/>
    </location>
</feature>
<reference evidence="2 3" key="1">
    <citation type="submission" date="2021-01" db="EMBL/GenBank/DDBJ databases">
        <title>Whole genome shotgun sequence of Catellatospora coxensis NBRC 107359.</title>
        <authorList>
            <person name="Komaki H."/>
            <person name="Tamura T."/>
        </authorList>
    </citation>
    <scope>NUCLEOTIDE SEQUENCE [LARGE SCALE GENOMIC DNA]</scope>
    <source>
        <strain evidence="2 3">NBRC 107359</strain>
    </source>
</reference>